<dbReference type="InterPro" id="IPR005901">
    <property type="entry name" value="GLPGLI"/>
</dbReference>
<sequence>MKYLYVTLLLLFCVTTFSQTGKITYTSTLNFSGSPLTQGKNNLYFTKQGSLYKSEKDDKPKKKNINKNNDPNVEEIHIGIESDSLGNLYYYDLTTRNFTIREALFENFKMKFYVYEDKGPKQIAWKLEGKFKTISGYNCQKAIGDFRGRSYEAWFTPEIALPYGPWKFVGLPGLILEVYDLKKEVYFAAEDIKIPFKQANTWVKKPSDDPKISHKEFITAKHDVTNKIVKALKARMPKDHKMTSVKTIKSDIELEYEWEKE</sequence>
<dbReference type="AlphaFoldDB" id="A0A3E1QAB2"/>
<keyword evidence="1" id="KW-0732">Signal</keyword>
<dbReference type="Pfam" id="PF09697">
    <property type="entry name" value="Porph_ging"/>
    <property type="match status" value="1"/>
</dbReference>
<feature type="signal peptide" evidence="1">
    <location>
        <begin position="1"/>
        <end position="18"/>
    </location>
</feature>
<dbReference type="OrthoDB" id="1068986at2"/>
<feature type="chain" id="PRO_5017696257" evidence="1">
    <location>
        <begin position="19"/>
        <end position="261"/>
    </location>
</feature>
<comment type="caution">
    <text evidence="2">The sequence shown here is derived from an EMBL/GenBank/DDBJ whole genome shotgun (WGS) entry which is preliminary data.</text>
</comment>
<protein>
    <submittedName>
        <fullName evidence="2">GLPGLI family protein</fullName>
    </submittedName>
</protein>
<reference evidence="2 3" key="1">
    <citation type="journal article" date="2007" name="Int. J. Syst. Evol. Microbiol.">
        <title>Marixanthomonas ophiurae gen. nov., sp. nov., a marine bacterium of the family Flavobacteriaceae isolated from a deep-sea brittle star.</title>
        <authorList>
            <person name="Romanenko L.A."/>
            <person name="Uchino M."/>
            <person name="Frolova G.M."/>
            <person name="Mikhailov V.V."/>
        </authorList>
    </citation>
    <scope>NUCLEOTIDE SEQUENCE [LARGE SCALE GENOMIC DNA]</scope>
    <source>
        <strain evidence="2 3">KMM 3046</strain>
    </source>
</reference>
<evidence type="ECO:0000313" key="2">
    <source>
        <dbReference type="EMBL" id="RFN59075.1"/>
    </source>
</evidence>
<evidence type="ECO:0000313" key="3">
    <source>
        <dbReference type="Proteomes" id="UP000261082"/>
    </source>
</evidence>
<accession>A0A3E1QAB2</accession>
<dbReference type="EMBL" id="QVID01000001">
    <property type="protein sequence ID" value="RFN59075.1"/>
    <property type="molecule type" value="Genomic_DNA"/>
</dbReference>
<dbReference type="Proteomes" id="UP000261082">
    <property type="component" value="Unassembled WGS sequence"/>
</dbReference>
<name>A0A3E1QAB2_9FLAO</name>
<organism evidence="2 3">
    <name type="scientific">Marixanthomonas ophiurae</name>
    <dbReference type="NCBI Taxonomy" id="387659"/>
    <lineage>
        <taxon>Bacteria</taxon>
        <taxon>Pseudomonadati</taxon>
        <taxon>Bacteroidota</taxon>
        <taxon>Flavobacteriia</taxon>
        <taxon>Flavobacteriales</taxon>
        <taxon>Flavobacteriaceae</taxon>
        <taxon>Marixanthomonas</taxon>
    </lineage>
</organism>
<gene>
    <name evidence="2" type="ORF">DZ858_03075</name>
</gene>
<dbReference type="RefSeq" id="WP_117158073.1">
    <property type="nucleotide sequence ID" value="NZ_QVID01000001.1"/>
</dbReference>
<keyword evidence="3" id="KW-1185">Reference proteome</keyword>
<dbReference type="NCBIfam" id="TIGR01200">
    <property type="entry name" value="GLPGLI"/>
    <property type="match status" value="1"/>
</dbReference>
<evidence type="ECO:0000256" key="1">
    <source>
        <dbReference type="SAM" id="SignalP"/>
    </source>
</evidence>
<proteinExistence type="predicted"/>